<evidence type="ECO:0000256" key="4">
    <source>
        <dbReference type="PROSITE-ProRule" id="PRU01024"/>
    </source>
</evidence>
<feature type="region of interest" description="Disordered" evidence="5">
    <location>
        <begin position="1"/>
        <end position="47"/>
    </location>
</feature>
<evidence type="ECO:0000256" key="5">
    <source>
        <dbReference type="SAM" id="MobiDB-lite"/>
    </source>
</evidence>
<comment type="similarity">
    <text evidence="4">Belongs to the class I-like SAM-binding methyltransferase superfamily. RNA M5U methyltransferase family.</text>
</comment>
<dbReference type="STRING" id="1915309.AXG55_10015"/>
<evidence type="ECO:0000256" key="3">
    <source>
        <dbReference type="ARBA" id="ARBA00022691"/>
    </source>
</evidence>
<dbReference type="Gene3D" id="2.40.50.1070">
    <property type="match status" value="1"/>
</dbReference>
<dbReference type="InterPro" id="IPR029063">
    <property type="entry name" value="SAM-dependent_MTases_sf"/>
</dbReference>
<evidence type="ECO:0000259" key="6">
    <source>
        <dbReference type="Pfam" id="PF13847"/>
    </source>
</evidence>
<feature type="compositionally biased region" description="Low complexity" evidence="5">
    <location>
        <begin position="7"/>
        <end position="28"/>
    </location>
</feature>
<gene>
    <name evidence="7" type="ORF">AXG55_10015</name>
</gene>
<reference evidence="7 8" key="1">
    <citation type="submission" date="2016-10" db="EMBL/GenBank/DDBJ databases">
        <title>Silvanigrella aquatica sp. nov., isolated from a freshwater lake located in the Black Forest, Germany, description of Silvanigrellaceae fam. nov., Silvanigrellales ord. nov., reclassification of the order Bdellovibrionales in the class Oligoflexia, reclassification of the families Bacteriovoracaceae and Halobacteriovoraceae in the new order Bacteriovoracales ord. nov., and reclassification of the family Pseudobacteriovoracaceae in the order Oligoflexiales.</title>
        <authorList>
            <person name="Hahn M.W."/>
            <person name="Schmidt J."/>
            <person name="Koll U."/>
            <person name="Rohde M."/>
            <person name="Verbag S."/>
            <person name="Pitt A."/>
            <person name="Nakai R."/>
            <person name="Naganuma T."/>
            <person name="Lang E."/>
        </authorList>
    </citation>
    <scope>NUCLEOTIDE SEQUENCE [LARGE SCALE GENOMIC DNA]</scope>
    <source>
        <strain evidence="7 8">MWH-Nonnen-W8red</strain>
    </source>
</reference>
<keyword evidence="2 4" id="KW-0808">Transferase</keyword>
<feature type="binding site" evidence="4">
    <location>
        <position position="346"/>
    </location>
    <ligand>
        <name>S-adenosyl-L-methionine</name>
        <dbReference type="ChEBI" id="CHEBI:59789"/>
    </ligand>
</feature>
<dbReference type="CDD" id="cd02440">
    <property type="entry name" value="AdoMet_MTases"/>
    <property type="match status" value="1"/>
</dbReference>
<keyword evidence="1 4" id="KW-0489">Methyltransferase</keyword>
<feature type="binding site" evidence="4">
    <location>
        <position position="325"/>
    </location>
    <ligand>
        <name>S-adenosyl-L-methionine</name>
        <dbReference type="ChEBI" id="CHEBI:59789"/>
    </ligand>
</feature>
<dbReference type="OrthoDB" id="9804590at2"/>
<dbReference type="AlphaFoldDB" id="A0A1L4D200"/>
<dbReference type="Pfam" id="PF13847">
    <property type="entry name" value="Methyltransf_31"/>
    <property type="match status" value="1"/>
</dbReference>
<proteinExistence type="inferred from homology"/>
<evidence type="ECO:0000256" key="2">
    <source>
        <dbReference type="ARBA" id="ARBA00022679"/>
    </source>
</evidence>
<dbReference type="EMBL" id="CP017834">
    <property type="protein sequence ID" value="APJ04222.1"/>
    <property type="molecule type" value="Genomic_DNA"/>
</dbReference>
<dbReference type="Gene3D" id="3.40.50.150">
    <property type="entry name" value="Vaccinia Virus protein VP39"/>
    <property type="match status" value="1"/>
</dbReference>
<dbReference type="PANTHER" id="PTHR11061:SF30">
    <property type="entry name" value="TRNA (URACIL(54)-C(5))-METHYLTRANSFERASE"/>
    <property type="match status" value="1"/>
</dbReference>
<dbReference type="RefSeq" id="WP_148697976.1">
    <property type="nucleotide sequence ID" value="NZ_CP017834.1"/>
</dbReference>
<accession>A0A1L4D200</accession>
<name>A0A1L4D200_9BACT</name>
<sequence>MNDNYKQRSSSRPSRSSQSDNRSSPQSSKYRRDEQKNIEWKAKKPSAPNIRMMTSRLGVSERVMHEQPCRILEKCGSCPILDFPYKNQLLQKTTDFKSRLQKASAIFSNTIVKDCVESELRLAYRHNVKMVVSEHAGLKNAKFSQIANEKRWIDLGMYRQSSNEVVDTGRCPIQTNIMNDISAWLRTGIRVHNISVYTPQQKDGLLHCIILRSSHYTRQVLVTFVVTKPALQILRPLARDISEKFMNIQGVFMQVAPPNHSDDKQDPELKMIVGQDLLEEKYNDLFLNFSAASYMPVNSLVANRIYNRIEELAELTGKETVLDLYCGAGGISLTLARSAKEVLSIDSSVHCIKDAIRNAKRNEISNVGFYEGKVEEILPQLINEKRLQKADVVVVNPARQGCGPDVIEQIRKLEPKALFYLSSFFDPMFNDLKCFVDDGYSLVFFEPYDTLPGTNNYEVLCYLVKK</sequence>
<dbReference type="SUPFAM" id="SSF53335">
    <property type="entry name" value="S-adenosyl-L-methionine-dependent methyltransferases"/>
    <property type="match status" value="1"/>
</dbReference>
<comment type="caution">
    <text evidence="4">Lacks conserved residue(s) required for the propagation of feature annotation.</text>
</comment>
<keyword evidence="3 4" id="KW-0949">S-adenosyl-L-methionine</keyword>
<dbReference type="NCBIfam" id="TIGR00479">
    <property type="entry name" value="rumA"/>
    <property type="match status" value="1"/>
</dbReference>
<feature type="domain" description="Methyltransferase" evidence="6">
    <location>
        <begin position="318"/>
        <end position="413"/>
    </location>
</feature>
<evidence type="ECO:0000313" key="7">
    <source>
        <dbReference type="EMBL" id="APJ04222.1"/>
    </source>
</evidence>
<dbReference type="PROSITE" id="PS51687">
    <property type="entry name" value="SAM_MT_RNA_M5U"/>
    <property type="match status" value="1"/>
</dbReference>
<dbReference type="GO" id="GO:0070475">
    <property type="term" value="P:rRNA base methylation"/>
    <property type="evidence" value="ECO:0007669"/>
    <property type="project" value="TreeGrafter"/>
</dbReference>
<dbReference type="InterPro" id="IPR010280">
    <property type="entry name" value="U5_MeTrfase_fam"/>
</dbReference>
<dbReference type="GO" id="GO:0070041">
    <property type="term" value="F:rRNA (uridine-C5-)-methyltransferase activity"/>
    <property type="evidence" value="ECO:0007669"/>
    <property type="project" value="TreeGrafter"/>
</dbReference>
<feature type="binding site" evidence="4">
    <location>
        <position position="396"/>
    </location>
    <ligand>
        <name>S-adenosyl-L-methionine</name>
        <dbReference type="ChEBI" id="CHEBI:59789"/>
    </ligand>
</feature>
<dbReference type="KEGG" id="saqi:AXG55_10015"/>
<keyword evidence="8" id="KW-1185">Reference proteome</keyword>
<dbReference type="InterPro" id="IPR025714">
    <property type="entry name" value="Methyltranfer_dom"/>
</dbReference>
<feature type="compositionally biased region" description="Basic and acidic residues" evidence="5">
    <location>
        <begin position="30"/>
        <end position="42"/>
    </location>
</feature>
<dbReference type="Proteomes" id="UP000184731">
    <property type="component" value="Chromosome"/>
</dbReference>
<evidence type="ECO:0000313" key="8">
    <source>
        <dbReference type="Proteomes" id="UP000184731"/>
    </source>
</evidence>
<dbReference type="PANTHER" id="PTHR11061">
    <property type="entry name" value="RNA M5U METHYLTRANSFERASE"/>
    <property type="match status" value="1"/>
</dbReference>
<protein>
    <submittedName>
        <fullName evidence="7">23S rRNA (Uracil-5-)-methyltransferase RumA</fullName>
    </submittedName>
</protein>
<evidence type="ECO:0000256" key="1">
    <source>
        <dbReference type="ARBA" id="ARBA00022603"/>
    </source>
</evidence>
<organism evidence="7 8">
    <name type="scientific">Silvanigrella aquatica</name>
    <dbReference type="NCBI Taxonomy" id="1915309"/>
    <lineage>
        <taxon>Bacteria</taxon>
        <taxon>Pseudomonadati</taxon>
        <taxon>Bdellovibrionota</taxon>
        <taxon>Oligoflexia</taxon>
        <taxon>Silvanigrellales</taxon>
        <taxon>Silvanigrellaceae</taxon>
        <taxon>Silvanigrella</taxon>
    </lineage>
</organism>